<name>A0A927AXI5_9BACT</name>
<comment type="caution">
    <text evidence="3">The sequence shown here is derived from an EMBL/GenBank/DDBJ whole genome shotgun (WGS) entry which is preliminary data.</text>
</comment>
<dbReference type="Proteomes" id="UP000653797">
    <property type="component" value="Unassembled WGS sequence"/>
</dbReference>
<dbReference type="EMBL" id="JACXAA010000001">
    <property type="protein sequence ID" value="MBD2751593.1"/>
    <property type="molecule type" value="Genomic_DNA"/>
</dbReference>
<keyword evidence="4" id="KW-1185">Reference proteome</keyword>
<evidence type="ECO:0000313" key="3">
    <source>
        <dbReference type="EMBL" id="MBD2751593.1"/>
    </source>
</evidence>
<dbReference type="AlphaFoldDB" id="A0A927AXI5"/>
<reference evidence="3" key="1">
    <citation type="submission" date="2020-09" db="EMBL/GenBank/DDBJ databases">
        <authorList>
            <person name="Kim M.K."/>
        </authorList>
    </citation>
    <scope>NUCLEOTIDE SEQUENCE</scope>
    <source>
        <strain evidence="3">BT704</strain>
    </source>
</reference>
<organism evidence="3 4">
    <name type="scientific">Spirosoma validum</name>
    <dbReference type="NCBI Taxonomy" id="2771355"/>
    <lineage>
        <taxon>Bacteria</taxon>
        <taxon>Pseudomonadati</taxon>
        <taxon>Bacteroidota</taxon>
        <taxon>Cytophagia</taxon>
        <taxon>Cytophagales</taxon>
        <taxon>Cytophagaceae</taxon>
        <taxon>Spirosoma</taxon>
    </lineage>
</organism>
<sequence length="194" mass="21879">MKTLCTLLLIAVSFSAIAQRSSNKHVTTDGRQLRIRVDIEQADRSIHFNRSFDVEDMDESAVKALENHVIDSLDRVMNNQTATINIDRNYTDRPKRKHKDERIVYTTSTSDESVDGSLQASASSSLSPSDVAPSSVLVKEDKENGRLWMQYTFEKDGEELIIERTANVVGKSDREKQAIIKETERSFGIKTGNQ</sequence>
<accession>A0A927AXI5</accession>
<evidence type="ECO:0008006" key="5">
    <source>
        <dbReference type="Google" id="ProtNLM"/>
    </source>
</evidence>
<feature type="chain" id="PRO_5036758588" description="DUF4136 domain-containing protein" evidence="2">
    <location>
        <begin position="19"/>
        <end position="194"/>
    </location>
</feature>
<evidence type="ECO:0000313" key="4">
    <source>
        <dbReference type="Proteomes" id="UP000653797"/>
    </source>
</evidence>
<evidence type="ECO:0000256" key="2">
    <source>
        <dbReference type="SAM" id="SignalP"/>
    </source>
</evidence>
<feature type="compositionally biased region" description="Low complexity" evidence="1">
    <location>
        <begin position="115"/>
        <end position="137"/>
    </location>
</feature>
<keyword evidence="2" id="KW-0732">Signal</keyword>
<gene>
    <name evidence="3" type="ORF">IC230_01720</name>
</gene>
<feature type="region of interest" description="Disordered" evidence="1">
    <location>
        <begin position="105"/>
        <end position="137"/>
    </location>
</feature>
<protein>
    <recommendedName>
        <fullName evidence="5">DUF4136 domain-containing protein</fullName>
    </recommendedName>
</protein>
<dbReference type="RefSeq" id="WP_191037234.1">
    <property type="nucleotide sequence ID" value="NZ_JACXAA010000001.1"/>
</dbReference>
<evidence type="ECO:0000256" key="1">
    <source>
        <dbReference type="SAM" id="MobiDB-lite"/>
    </source>
</evidence>
<feature type="signal peptide" evidence="2">
    <location>
        <begin position="1"/>
        <end position="18"/>
    </location>
</feature>
<proteinExistence type="predicted"/>